<gene>
    <name evidence="2" type="ORF">PGLA1383_LOCUS56831</name>
</gene>
<sequence length="156" mass="17817">MATLLAGKLLEGEIEELPDLTEAEGIMEKYKLDEDAKSKLREIVEKRASDSKDVLEQVRKHLDTCANPSSMLCKIARPLIDNEPLPDPPDRASKGFGKGKDKDDRGGDRRGGDRDRGGGDRDRDKEKDRRRESSRDRGRRDRTRSRSRSRRGRRDD</sequence>
<evidence type="ECO:0000256" key="1">
    <source>
        <dbReference type="SAM" id="MobiDB-lite"/>
    </source>
</evidence>
<evidence type="ECO:0000313" key="2">
    <source>
        <dbReference type="EMBL" id="CAE8642325.1"/>
    </source>
</evidence>
<name>A0A813HY44_POLGL</name>
<feature type="region of interest" description="Disordered" evidence="1">
    <location>
        <begin position="79"/>
        <end position="156"/>
    </location>
</feature>
<dbReference type="AlphaFoldDB" id="A0A813HY44"/>
<organism evidence="2 3">
    <name type="scientific">Polarella glacialis</name>
    <name type="common">Dinoflagellate</name>
    <dbReference type="NCBI Taxonomy" id="89957"/>
    <lineage>
        <taxon>Eukaryota</taxon>
        <taxon>Sar</taxon>
        <taxon>Alveolata</taxon>
        <taxon>Dinophyceae</taxon>
        <taxon>Suessiales</taxon>
        <taxon>Suessiaceae</taxon>
        <taxon>Polarella</taxon>
    </lineage>
</organism>
<feature type="compositionally biased region" description="Basic and acidic residues" evidence="1">
    <location>
        <begin position="88"/>
        <end position="139"/>
    </location>
</feature>
<evidence type="ECO:0000313" key="3">
    <source>
        <dbReference type="Proteomes" id="UP000654075"/>
    </source>
</evidence>
<dbReference type="EMBL" id="CAJNNV010033152">
    <property type="protein sequence ID" value="CAE8642325.1"/>
    <property type="molecule type" value="Genomic_DNA"/>
</dbReference>
<dbReference type="OrthoDB" id="444440at2759"/>
<keyword evidence="3" id="KW-1185">Reference proteome</keyword>
<feature type="compositionally biased region" description="Basic residues" evidence="1">
    <location>
        <begin position="140"/>
        <end position="156"/>
    </location>
</feature>
<comment type="caution">
    <text evidence="2">The sequence shown here is derived from an EMBL/GenBank/DDBJ whole genome shotgun (WGS) entry which is preliminary data.</text>
</comment>
<proteinExistence type="predicted"/>
<accession>A0A813HY44</accession>
<dbReference type="Proteomes" id="UP000654075">
    <property type="component" value="Unassembled WGS sequence"/>
</dbReference>
<reference evidence="2" key="1">
    <citation type="submission" date="2021-02" db="EMBL/GenBank/DDBJ databases">
        <authorList>
            <person name="Dougan E. K."/>
            <person name="Rhodes N."/>
            <person name="Thang M."/>
            <person name="Chan C."/>
        </authorList>
    </citation>
    <scope>NUCLEOTIDE SEQUENCE</scope>
</reference>
<protein>
    <submittedName>
        <fullName evidence="2">Uncharacterized protein</fullName>
    </submittedName>
</protein>